<evidence type="ECO:0000256" key="11">
    <source>
        <dbReference type="ARBA" id="ARBA00023125"/>
    </source>
</evidence>
<comment type="similarity">
    <text evidence="1">Belongs to the DNA polymerase type-A family.</text>
</comment>
<dbReference type="Pfam" id="PF00476">
    <property type="entry name" value="DNA_pol_A"/>
    <property type="match status" value="1"/>
</dbReference>
<dbReference type="InterPro" id="IPR001098">
    <property type="entry name" value="DNA-dir_DNA_pol_A_palm_dom"/>
</dbReference>
<keyword evidence="9" id="KW-0269">Exonuclease</keyword>
<dbReference type="InterPro" id="IPR002562">
    <property type="entry name" value="3'-5'_exonuclease_dom"/>
</dbReference>
<keyword evidence="4" id="KW-0548">Nucleotidyltransferase</keyword>
<dbReference type="InterPro" id="IPR036397">
    <property type="entry name" value="RNaseH_sf"/>
</dbReference>
<reference evidence="15" key="1">
    <citation type="submission" date="2018-05" db="EMBL/GenBank/DDBJ databases">
        <authorList>
            <person name="Lanie J.A."/>
            <person name="Ng W.-L."/>
            <person name="Kazmierczak K.M."/>
            <person name="Andrzejewski T.M."/>
            <person name="Davidsen T.M."/>
            <person name="Wayne K.J."/>
            <person name="Tettelin H."/>
            <person name="Glass J.I."/>
            <person name="Rusch D."/>
            <person name="Podicherti R."/>
            <person name="Tsui H.-C.T."/>
            <person name="Winkler M.E."/>
        </authorList>
    </citation>
    <scope>NUCLEOTIDE SEQUENCE</scope>
</reference>
<evidence type="ECO:0000256" key="3">
    <source>
        <dbReference type="ARBA" id="ARBA00022679"/>
    </source>
</evidence>
<keyword evidence="10" id="KW-0239">DNA-directed DNA polymerase</keyword>
<dbReference type="InterPro" id="IPR019760">
    <property type="entry name" value="DNA-dir_DNA_pol_A_CS"/>
</dbReference>
<dbReference type="EC" id="2.7.7.7" evidence="2"/>
<evidence type="ECO:0000256" key="5">
    <source>
        <dbReference type="ARBA" id="ARBA00022705"/>
    </source>
</evidence>
<dbReference type="PANTHER" id="PTHR10133">
    <property type="entry name" value="DNA POLYMERASE I"/>
    <property type="match status" value="1"/>
</dbReference>
<evidence type="ECO:0000256" key="2">
    <source>
        <dbReference type="ARBA" id="ARBA00012417"/>
    </source>
</evidence>
<keyword evidence="8" id="KW-0378">Hydrolase</keyword>
<proteinExistence type="inferred from homology"/>
<keyword evidence="12" id="KW-0234">DNA repair</keyword>
<dbReference type="FunFam" id="1.10.150.20:FF:000002">
    <property type="entry name" value="DNA polymerase I"/>
    <property type="match status" value="1"/>
</dbReference>
<dbReference type="EMBL" id="UINC01052763">
    <property type="protein sequence ID" value="SVB68471.1"/>
    <property type="molecule type" value="Genomic_DNA"/>
</dbReference>
<dbReference type="InterPro" id="IPR043502">
    <property type="entry name" value="DNA/RNA_pol_sf"/>
</dbReference>
<name>A0A382G2P9_9ZZZZ</name>
<dbReference type="InterPro" id="IPR002298">
    <property type="entry name" value="DNA_polymerase_A"/>
</dbReference>
<evidence type="ECO:0000259" key="14">
    <source>
        <dbReference type="SMART" id="SM00482"/>
    </source>
</evidence>
<dbReference type="FunFam" id="1.20.1060.10:FF:000001">
    <property type="entry name" value="DNA polymerase I"/>
    <property type="match status" value="1"/>
</dbReference>
<evidence type="ECO:0000256" key="13">
    <source>
        <dbReference type="ARBA" id="ARBA00049244"/>
    </source>
</evidence>
<dbReference type="Gene3D" id="3.30.420.10">
    <property type="entry name" value="Ribonuclease H-like superfamily/Ribonuclease H"/>
    <property type="match status" value="1"/>
</dbReference>
<evidence type="ECO:0000313" key="15">
    <source>
        <dbReference type="EMBL" id="SVB68471.1"/>
    </source>
</evidence>
<sequence>GQNIKYDALILKQHGITVQGLEFDTMIAAHLLNPAARSYKLDILSLEYLNHEMVPIEDLIGKGRNQITMDQVPLEKAAFYAVEDADIAFQLTEMLELKLQEAGLHEFFTDIEMPLVPVLLEMEHAGTFVDPEFLKSMSSEIDTKLEGLIASIYKLSGTEFNINSTQQLANILFDILGLPQIKKRSTAENVLKQLQEHHDLPKQILEYRKYNKLKNTYVDALPELINEKTGRIHSTFNQTIAATGRLSSTNPNFQNIPIRTDEGREIRKSFRAQKDGWKIFSADYSQVELRIMAHFSRDKGLIAAFQNGEDIHSRTASHVFNVPIDLVLPEMRRTAKVVNFGIMYGAGPFRMSQELGIPRKEAVAIIESYFDQYPGIQNYIDTTLEKARNKKYVETILGRRRPVWDADSDNGLRRQAAERMAINMPIQGSAAEMIKLAMIAIQKEMIQRGMKTKLILQIHDELLFEFPNDEEEILVKLVVDKMENAMELSVPIIVDHGIGETWYDAH</sequence>
<evidence type="ECO:0000256" key="9">
    <source>
        <dbReference type="ARBA" id="ARBA00022839"/>
    </source>
</evidence>
<evidence type="ECO:0000256" key="4">
    <source>
        <dbReference type="ARBA" id="ARBA00022695"/>
    </source>
</evidence>
<keyword evidence="5" id="KW-0235">DNA replication</keyword>
<keyword evidence="6" id="KW-0540">Nuclease</keyword>
<dbReference type="SUPFAM" id="SSF56672">
    <property type="entry name" value="DNA/RNA polymerases"/>
    <property type="match status" value="1"/>
</dbReference>
<dbReference type="SMART" id="SM00482">
    <property type="entry name" value="POLAc"/>
    <property type="match status" value="1"/>
</dbReference>
<dbReference type="CDD" id="cd06139">
    <property type="entry name" value="DNA_polA_I_Ecoli_like_exo"/>
    <property type="match status" value="1"/>
</dbReference>
<feature type="non-terminal residue" evidence="15">
    <location>
        <position position="1"/>
    </location>
</feature>
<accession>A0A382G2P9</accession>
<protein>
    <recommendedName>
        <fullName evidence="2">DNA-directed DNA polymerase</fullName>
        <ecNumber evidence="2">2.7.7.7</ecNumber>
    </recommendedName>
</protein>
<feature type="domain" description="DNA-directed DNA polymerase family A palm" evidence="14">
    <location>
        <begin position="263"/>
        <end position="470"/>
    </location>
</feature>
<dbReference type="GO" id="GO:0006302">
    <property type="term" value="P:double-strand break repair"/>
    <property type="evidence" value="ECO:0007669"/>
    <property type="project" value="TreeGrafter"/>
</dbReference>
<keyword evidence="3" id="KW-0808">Transferase</keyword>
<dbReference type="GO" id="GO:0008408">
    <property type="term" value="F:3'-5' exonuclease activity"/>
    <property type="evidence" value="ECO:0007669"/>
    <property type="project" value="InterPro"/>
</dbReference>
<evidence type="ECO:0000256" key="6">
    <source>
        <dbReference type="ARBA" id="ARBA00022722"/>
    </source>
</evidence>
<evidence type="ECO:0000256" key="8">
    <source>
        <dbReference type="ARBA" id="ARBA00022801"/>
    </source>
</evidence>
<dbReference type="PRINTS" id="PR00868">
    <property type="entry name" value="DNAPOLI"/>
</dbReference>
<evidence type="ECO:0000256" key="10">
    <source>
        <dbReference type="ARBA" id="ARBA00022932"/>
    </source>
</evidence>
<dbReference type="InterPro" id="IPR012337">
    <property type="entry name" value="RNaseH-like_sf"/>
</dbReference>
<keyword evidence="7" id="KW-0227">DNA damage</keyword>
<dbReference type="Pfam" id="PF01612">
    <property type="entry name" value="DNA_pol_A_exo1"/>
    <property type="match status" value="1"/>
</dbReference>
<dbReference type="Gene3D" id="1.20.1060.10">
    <property type="entry name" value="Taq DNA Polymerase, Chain T, domain 4"/>
    <property type="match status" value="1"/>
</dbReference>
<dbReference type="PROSITE" id="PS00447">
    <property type="entry name" value="DNA_POLYMERASE_A"/>
    <property type="match status" value="1"/>
</dbReference>
<dbReference type="GO" id="GO:0003677">
    <property type="term" value="F:DNA binding"/>
    <property type="evidence" value="ECO:0007669"/>
    <property type="project" value="UniProtKB-KW"/>
</dbReference>
<organism evidence="15">
    <name type="scientific">marine metagenome</name>
    <dbReference type="NCBI Taxonomy" id="408172"/>
    <lineage>
        <taxon>unclassified sequences</taxon>
        <taxon>metagenomes</taxon>
        <taxon>ecological metagenomes</taxon>
    </lineage>
</organism>
<dbReference type="NCBIfam" id="TIGR00593">
    <property type="entry name" value="pola"/>
    <property type="match status" value="1"/>
</dbReference>
<dbReference type="CDD" id="cd08637">
    <property type="entry name" value="DNA_pol_A_pol_I_C"/>
    <property type="match status" value="1"/>
</dbReference>
<dbReference type="PANTHER" id="PTHR10133:SF27">
    <property type="entry name" value="DNA POLYMERASE NU"/>
    <property type="match status" value="1"/>
</dbReference>
<comment type="catalytic activity">
    <reaction evidence="13">
        <text>DNA(n) + a 2'-deoxyribonucleoside 5'-triphosphate = DNA(n+1) + diphosphate</text>
        <dbReference type="Rhea" id="RHEA:22508"/>
        <dbReference type="Rhea" id="RHEA-COMP:17339"/>
        <dbReference type="Rhea" id="RHEA-COMP:17340"/>
        <dbReference type="ChEBI" id="CHEBI:33019"/>
        <dbReference type="ChEBI" id="CHEBI:61560"/>
        <dbReference type="ChEBI" id="CHEBI:173112"/>
        <dbReference type="EC" id="2.7.7.7"/>
    </reaction>
</comment>
<dbReference type="InterPro" id="IPR018320">
    <property type="entry name" value="DNA_polymerase_1"/>
</dbReference>
<dbReference type="AlphaFoldDB" id="A0A382G2P9"/>
<gene>
    <name evidence="15" type="ORF">METZ01_LOCUS221325</name>
</gene>
<evidence type="ECO:0000256" key="7">
    <source>
        <dbReference type="ARBA" id="ARBA00022763"/>
    </source>
</evidence>
<dbReference type="GO" id="GO:0006261">
    <property type="term" value="P:DNA-templated DNA replication"/>
    <property type="evidence" value="ECO:0007669"/>
    <property type="project" value="InterPro"/>
</dbReference>
<evidence type="ECO:0000256" key="12">
    <source>
        <dbReference type="ARBA" id="ARBA00023204"/>
    </source>
</evidence>
<dbReference type="GO" id="GO:0003887">
    <property type="term" value="F:DNA-directed DNA polymerase activity"/>
    <property type="evidence" value="ECO:0007669"/>
    <property type="project" value="UniProtKB-KW"/>
</dbReference>
<evidence type="ECO:0000256" key="1">
    <source>
        <dbReference type="ARBA" id="ARBA00007705"/>
    </source>
</evidence>
<dbReference type="Gene3D" id="1.10.150.20">
    <property type="entry name" value="5' to 3' exonuclease, C-terminal subdomain"/>
    <property type="match status" value="1"/>
</dbReference>
<dbReference type="Gene3D" id="3.30.70.370">
    <property type="match status" value="1"/>
</dbReference>
<dbReference type="SUPFAM" id="SSF53098">
    <property type="entry name" value="Ribonuclease H-like"/>
    <property type="match status" value="1"/>
</dbReference>
<keyword evidence="11" id="KW-0238">DNA-binding</keyword>